<gene>
    <name evidence="3" type="ORF">A2151_06620</name>
</gene>
<keyword evidence="2" id="KW-0812">Transmembrane</keyword>
<keyword evidence="2" id="KW-0472">Membrane</keyword>
<feature type="transmembrane region" description="Helical" evidence="2">
    <location>
        <begin position="88"/>
        <end position="106"/>
    </location>
</feature>
<protein>
    <submittedName>
        <fullName evidence="3">Uncharacterized protein</fullName>
    </submittedName>
</protein>
<evidence type="ECO:0000256" key="2">
    <source>
        <dbReference type="SAM" id="Phobius"/>
    </source>
</evidence>
<evidence type="ECO:0000313" key="3">
    <source>
        <dbReference type="EMBL" id="OGI49269.1"/>
    </source>
</evidence>
<sequence>MFEARLFRFSRRRPLVWCLALSLLVVQGLRVHFHTFADHEPLHGHGHAVELHVGGMPADFGHNDDVVGEAGFAKYAVLKLKNAQADSLALAVVFTAFMLFGLALAGRPPWRPGRLSRPTPGGDVRIPPLRAPPL</sequence>
<reference evidence="3 4" key="1">
    <citation type="journal article" date="2016" name="Nat. Commun.">
        <title>Thousands of microbial genomes shed light on interconnected biogeochemical processes in an aquifer system.</title>
        <authorList>
            <person name="Anantharaman K."/>
            <person name="Brown C.T."/>
            <person name="Hug L.A."/>
            <person name="Sharon I."/>
            <person name="Castelle C.J."/>
            <person name="Probst A.J."/>
            <person name="Thomas B.C."/>
            <person name="Singh A."/>
            <person name="Wilkins M.J."/>
            <person name="Karaoz U."/>
            <person name="Brodie E.L."/>
            <person name="Williams K.H."/>
            <person name="Hubbard S.S."/>
            <person name="Banfield J.F."/>
        </authorList>
    </citation>
    <scope>NUCLEOTIDE SEQUENCE [LARGE SCALE GENOMIC DNA]</scope>
</reference>
<organism evidence="3 4">
    <name type="scientific">Candidatus Muproteobacteria bacterium RBG_16_65_34</name>
    <dbReference type="NCBI Taxonomy" id="1817760"/>
    <lineage>
        <taxon>Bacteria</taxon>
        <taxon>Pseudomonadati</taxon>
        <taxon>Pseudomonadota</taxon>
        <taxon>Candidatus Muproteobacteria</taxon>
    </lineage>
</organism>
<accession>A0A1F6TW54</accession>
<dbReference type="Proteomes" id="UP000178885">
    <property type="component" value="Unassembled WGS sequence"/>
</dbReference>
<dbReference type="EMBL" id="MFSU01000001">
    <property type="protein sequence ID" value="OGI49269.1"/>
    <property type="molecule type" value="Genomic_DNA"/>
</dbReference>
<keyword evidence="2" id="KW-1133">Transmembrane helix</keyword>
<evidence type="ECO:0000313" key="4">
    <source>
        <dbReference type="Proteomes" id="UP000178885"/>
    </source>
</evidence>
<dbReference type="AlphaFoldDB" id="A0A1F6TW54"/>
<proteinExistence type="predicted"/>
<comment type="caution">
    <text evidence="3">The sequence shown here is derived from an EMBL/GenBank/DDBJ whole genome shotgun (WGS) entry which is preliminary data.</text>
</comment>
<feature type="region of interest" description="Disordered" evidence="1">
    <location>
        <begin position="111"/>
        <end position="134"/>
    </location>
</feature>
<dbReference type="STRING" id="1817760.A2151_06620"/>
<evidence type="ECO:0000256" key="1">
    <source>
        <dbReference type="SAM" id="MobiDB-lite"/>
    </source>
</evidence>
<name>A0A1F6TW54_9PROT</name>